<dbReference type="EMBL" id="CM016552">
    <property type="protein sequence ID" value="TKW40145.1"/>
    <property type="molecule type" value="Genomic_DNA"/>
</dbReference>
<organism evidence="1 2">
    <name type="scientific">Setaria viridis</name>
    <name type="common">Green bristlegrass</name>
    <name type="synonym">Setaria italica subsp. viridis</name>
    <dbReference type="NCBI Taxonomy" id="4556"/>
    <lineage>
        <taxon>Eukaryota</taxon>
        <taxon>Viridiplantae</taxon>
        <taxon>Streptophyta</taxon>
        <taxon>Embryophyta</taxon>
        <taxon>Tracheophyta</taxon>
        <taxon>Spermatophyta</taxon>
        <taxon>Magnoliopsida</taxon>
        <taxon>Liliopsida</taxon>
        <taxon>Poales</taxon>
        <taxon>Poaceae</taxon>
        <taxon>PACMAD clade</taxon>
        <taxon>Panicoideae</taxon>
        <taxon>Panicodae</taxon>
        <taxon>Paniceae</taxon>
        <taxon>Cenchrinae</taxon>
        <taxon>Setaria</taxon>
    </lineage>
</organism>
<gene>
    <name evidence="1" type="ORF">SEVIR_1G227000v2</name>
</gene>
<dbReference type="Proteomes" id="UP000298652">
    <property type="component" value="Chromosome 1"/>
</dbReference>
<evidence type="ECO:0008006" key="3">
    <source>
        <dbReference type="Google" id="ProtNLM"/>
    </source>
</evidence>
<reference evidence="1" key="1">
    <citation type="submission" date="2019-03" db="EMBL/GenBank/DDBJ databases">
        <title>WGS assembly of Setaria viridis.</title>
        <authorList>
            <person name="Huang P."/>
            <person name="Jenkins J."/>
            <person name="Grimwood J."/>
            <person name="Barry K."/>
            <person name="Healey A."/>
            <person name="Mamidi S."/>
            <person name="Sreedasyam A."/>
            <person name="Shu S."/>
            <person name="Feldman M."/>
            <person name="Wu J."/>
            <person name="Yu Y."/>
            <person name="Chen C."/>
            <person name="Johnson J."/>
            <person name="Rokhsar D."/>
            <person name="Baxter I."/>
            <person name="Schmutz J."/>
            <person name="Brutnell T."/>
            <person name="Kellogg E."/>
        </authorList>
    </citation>
    <scope>NUCLEOTIDE SEQUENCE [LARGE SCALE GENOMIC DNA]</scope>
</reference>
<dbReference type="Gramene" id="TKW40145">
    <property type="protein sequence ID" value="TKW40145"/>
    <property type="gene ID" value="SEVIR_1G227000v2"/>
</dbReference>
<evidence type="ECO:0000313" key="2">
    <source>
        <dbReference type="Proteomes" id="UP000298652"/>
    </source>
</evidence>
<dbReference type="AlphaFoldDB" id="A0A4U6WDH7"/>
<accession>A0A4U6WDH7</accession>
<evidence type="ECO:0000313" key="1">
    <source>
        <dbReference type="EMBL" id="TKW40145.1"/>
    </source>
</evidence>
<proteinExistence type="predicted"/>
<dbReference type="OMA" id="CAYAKET"/>
<sequence>MDLRRRTNAGFVINETSDHILVHCAYAKETWWVAASVMNCNCSFSDEEISLRDWWTKLTKLQPRERRKGLNILFMLVIWSIWKERNARLFNQCSSTTQELLQRIKSDIDLWVMAGARCLDSGRISQIKS</sequence>
<name>A0A4U6WDH7_SETVI</name>
<protein>
    <recommendedName>
        <fullName evidence="3">Reverse transcriptase zinc-binding domain-containing protein</fullName>
    </recommendedName>
</protein>
<keyword evidence="2" id="KW-1185">Reference proteome</keyword>